<dbReference type="SUPFAM" id="SSF55874">
    <property type="entry name" value="ATPase domain of HSP90 chaperone/DNA topoisomerase II/histidine kinase"/>
    <property type="match status" value="1"/>
</dbReference>
<proteinExistence type="predicted"/>
<dbReference type="InterPro" id="IPR036890">
    <property type="entry name" value="HATPase_C_sf"/>
</dbReference>
<organism evidence="7 8">
    <name type="scientific">Agathobacter ruminis</name>
    <dbReference type="NCBI Taxonomy" id="1712665"/>
    <lineage>
        <taxon>Bacteria</taxon>
        <taxon>Bacillati</taxon>
        <taxon>Bacillota</taxon>
        <taxon>Clostridia</taxon>
        <taxon>Lachnospirales</taxon>
        <taxon>Lachnospiraceae</taxon>
        <taxon>Agathobacter</taxon>
    </lineage>
</organism>
<dbReference type="Proteomes" id="UP000224563">
    <property type="component" value="Unassembled WGS sequence"/>
</dbReference>
<dbReference type="InterPro" id="IPR003660">
    <property type="entry name" value="HAMP_dom"/>
</dbReference>
<dbReference type="PROSITE" id="PS50885">
    <property type="entry name" value="HAMP"/>
    <property type="match status" value="1"/>
</dbReference>
<dbReference type="Pfam" id="PF02518">
    <property type="entry name" value="HATPase_c"/>
    <property type="match status" value="1"/>
</dbReference>
<dbReference type="Pfam" id="PF00672">
    <property type="entry name" value="HAMP"/>
    <property type="match status" value="1"/>
</dbReference>
<dbReference type="GO" id="GO:0000155">
    <property type="term" value="F:phosphorelay sensor kinase activity"/>
    <property type="evidence" value="ECO:0007669"/>
    <property type="project" value="InterPro"/>
</dbReference>
<evidence type="ECO:0000256" key="3">
    <source>
        <dbReference type="ARBA" id="ARBA00022679"/>
    </source>
</evidence>
<reference evidence="7 8" key="2">
    <citation type="submission" date="2017-10" db="EMBL/GenBank/DDBJ databases">
        <authorList>
            <person name="Banno H."/>
            <person name="Chua N.-H."/>
        </authorList>
    </citation>
    <scope>NUCLEOTIDE SEQUENCE [LARGE SCALE GENOMIC DNA]</scope>
    <source>
        <strain evidence="7 8">JK623</strain>
    </source>
</reference>
<feature type="transmembrane region" description="Helical" evidence="5">
    <location>
        <begin position="20"/>
        <end position="38"/>
    </location>
</feature>
<gene>
    <name evidence="7" type="ORF">CSX02_05390</name>
</gene>
<dbReference type="PANTHER" id="PTHR34220:SF7">
    <property type="entry name" value="SENSOR HISTIDINE KINASE YPDA"/>
    <property type="match status" value="1"/>
</dbReference>
<comment type="caution">
    <text evidence="7">The sequence shown here is derived from an EMBL/GenBank/DDBJ whole genome shotgun (WGS) entry which is preliminary data.</text>
</comment>
<name>A0A2G3E3Q2_9FIRM</name>
<evidence type="ECO:0000256" key="1">
    <source>
        <dbReference type="ARBA" id="ARBA00004370"/>
    </source>
</evidence>
<protein>
    <submittedName>
        <fullName evidence="7">Two-component sensor histidine kinase</fullName>
    </submittedName>
</protein>
<evidence type="ECO:0000313" key="8">
    <source>
        <dbReference type="Proteomes" id="UP000224563"/>
    </source>
</evidence>
<keyword evidence="5" id="KW-1133">Transmembrane helix</keyword>
<keyword evidence="5" id="KW-0472">Membrane</keyword>
<dbReference type="GO" id="GO:0016020">
    <property type="term" value="C:membrane"/>
    <property type="evidence" value="ECO:0007669"/>
    <property type="project" value="UniProtKB-SubCell"/>
</dbReference>
<dbReference type="CDD" id="cd06225">
    <property type="entry name" value="HAMP"/>
    <property type="match status" value="1"/>
</dbReference>
<comment type="subcellular location">
    <subcellularLocation>
        <location evidence="1">Membrane</location>
    </subcellularLocation>
</comment>
<evidence type="ECO:0000259" key="6">
    <source>
        <dbReference type="PROSITE" id="PS50885"/>
    </source>
</evidence>
<dbReference type="Gene3D" id="6.10.340.10">
    <property type="match status" value="1"/>
</dbReference>
<dbReference type="SMART" id="SM00304">
    <property type="entry name" value="HAMP"/>
    <property type="match status" value="1"/>
</dbReference>
<keyword evidence="8" id="KW-1185">Reference proteome</keyword>
<feature type="transmembrane region" description="Helical" evidence="5">
    <location>
        <begin position="302"/>
        <end position="326"/>
    </location>
</feature>
<dbReference type="InterPro" id="IPR050640">
    <property type="entry name" value="Bact_2-comp_sensor_kinase"/>
</dbReference>
<keyword evidence="3" id="KW-0808">Transferase</keyword>
<evidence type="ECO:0000313" key="7">
    <source>
        <dbReference type="EMBL" id="PHU37912.1"/>
    </source>
</evidence>
<dbReference type="AlphaFoldDB" id="A0A2G3E3Q2"/>
<keyword evidence="4 7" id="KW-0418">Kinase</keyword>
<dbReference type="RefSeq" id="WP_099385907.1">
    <property type="nucleotide sequence ID" value="NZ_JANSWH010000094.1"/>
</dbReference>
<reference evidence="7 8" key="1">
    <citation type="submission" date="2017-10" db="EMBL/GenBank/DDBJ databases">
        <title>Resolving the taxonomy of Roseburia spp., Eubacterium rectale and Agathobacter spp. through phylogenomic analysis.</title>
        <authorList>
            <person name="Sheridan P.O."/>
            <person name="Walker A.W."/>
            <person name="Duncan S.H."/>
            <person name="Scott K.P."/>
            <person name="Toole P.W.O."/>
            <person name="Luis P."/>
            <person name="Flint H.J."/>
        </authorList>
    </citation>
    <scope>NUCLEOTIDE SEQUENCE [LARGE SCALE GENOMIC DNA]</scope>
    <source>
        <strain evidence="7 8">JK623</strain>
    </source>
</reference>
<evidence type="ECO:0000256" key="4">
    <source>
        <dbReference type="ARBA" id="ARBA00022777"/>
    </source>
</evidence>
<evidence type="ECO:0000256" key="5">
    <source>
        <dbReference type="SAM" id="Phobius"/>
    </source>
</evidence>
<dbReference type="Pfam" id="PF06580">
    <property type="entry name" value="His_kinase"/>
    <property type="match status" value="1"/>
</dbReference>
<dbReference type="SUPFAM" id="SSF158472">
    <property type="entry name" value="HAMP domain-like"/>
    <property type="match status" value="1"/>
</dbReference>
<accession>A0A2G3E3Q2</accession>
<keyword evidence="5" id="KW-0812">Transmembrane</keyword>
<feature type="domain" description="HAMP" evidence="6">
    <location>
        <begin position="323"/>
        <end position="375"/>
    </location>
</feature>
<dbReference type="EMBL" id="PDYG01000023">
    <property type="protein sequence ID" value="PHU37912.1"/>
    <property type="molecule type" value="Genomic_DNA"/>
</dbReference>
<dbReference type="InterPro" id="IPR003594">
    <property type="entry name" value="HATPase_dom"/>
</dbReference>
<dbReference type="PANTHER" id="PTHR34220">
    <property type="entry name" value="SENSOR HISTIDINE KINASE YPDA"/>
    <property type="match status" value="1"/>
</dbReference>
<keyword evidence="2" id="KW-0597">Phosphoprotein</keyword>
<dbReference type="Gene3D" id="3.30.565.10">
    <property type="entry name" value="Histidine kinase-like ATPase, C-terminal domain"/>
    <property type="match status" value="1"/>
</dbReference>
<dbReference type="InterPro" id="IPR010559">
    <property type="entry name" value="Sig_transdc_His_kin_internal"/>
</dbReference>
<evidence type="ECO:0000256" key="2">
    <source>
        <dbReference type="ARBA" id="ARBA00022553"/>
    </source>
</evidence>
<sequence length="623" mass="71846">MIRQFREWVSGLKLNIKFTIVILVITAIPIGILAGLLFRNMEIDTIKEHSHYMEYKMDQARNAIGTGLDSINMSTQFFLSDEEMKDVLNRAYLGEKLSTKELIDFQKTDVTNLERLVYNNPLLYAVRVYSVTDNVQEVMPILYNAERMQNLAWSKEARIEGWHFGYYDTAFSSLTTSQDEQIMSCITKIEDHDNGHIGYIEAAVGMETMFSCLYDENESEFSCFVDSNHRLYFGEQQTDEYKQIMRTILDEYEGTQEPVHYRKEAGRHLIITVLSVDEFGGKLIQVEDITDPIHRVYEQRNVFVLSMILALALLTVIINLLVRLMLRQLYIIMNEMRRVSKGEMDTRIIRQTNDEMGELGTQLNMMLDRIQVLNQENIDREILVKNSEIRALQNQINAHFIYNVLESIKMMAEIDEEYEISDAITALGKLLRYSMRWVSGNVSLREELEYIKSYLVLINLRYDFTVFLSLNLHESMMNQELPKMSLQPIVENAVLHGIEPMAEDATIYIKGWYEGDDCVIEITDAGSGMTEDEFIALQKRMDQAVEPTGGTSKSNGIGLKNVHDRIQMAFGKNYGLTFATKLGCYTKVAVRIPKRQALQNSATDREAIIRAAQNSDETREEKQ</sequence>